<dbReference type="AlphaFoldDB" id="A0AB34IY46"/>
<feature type="region of interest" description="Disordered" evidence="1">
    <location>
        <begin position="30"/>
        <end position="95"/>
    </location>
</feature>
<name>A0AB34IY46_PRYPA</name>
<organism evidence="2 3">
    <name type="scientific">Prymnesium parvum</name>
    <name type="common">Toxic golden alga</name>
    <dbReference type="NCBI Taxonomy" id="97485"/>
    <lineage>
        <taxon>Eukaryota</taxon>
        <taxon>Haptista</taxon>
        <taxon>Haptophyta</taxon>
        <taxon>Prymnesiophyceae</taxon>
        <taxon>Prymnesiales</taxon>
        <taxon>Prymnesiaceae</taxon>
        <taxon>Prymnesium</taxon>
    </lineage>
</organism>
<comment type="caution">
    <text evidence="2">The sequence shown here is derived from an EMBL/GenBank/DDBJ whole genome shotgun (WGS) entry which is preliminary data.</text>
</comment>
<evidence type="ECO:0008006" key="4">
    <source>
        <dbReference type="Google" id="ProtNLM"/>
    </source>
</evidence>
<keyword evidence="3" id="KW-1185">Reference proteome</keyword>
<evidence type="ECO:0000256" key="1">
    <source>
        <dbReference type="SAM" id="MobiDB-lite"/>
    </source>
</evidence>
<evidence type="ECO:0000313" key="3">
    <source>
        <dbReference type="Proteomes" id="UP001515480"/>
    </source>
</evidence>
<dbReference type="EMBL" id="JBGBPQ010000017">
    <property type="protein sequence ID" value="KAL1507949.1"/>
    <property type="molecule type" value="Genomic_DNA"/>
</dbReference>
<gene>
    <name evidence="2" type="ORF">AB1Y20_007553</name>
</gene>
<evidence type="ECO:0000313" key="2">
    <source>
        <dbReference type="EMBL" id="KAL1507949.1"/>
    </source>
</evidence>
<feature type="region of interest" description="Disordered" evidence="1">
    <location>
        <begin position="207"/>
        <end position="240"/>
    </location>
</feature>
<feature type="compositionally biased region" description="Basic and acidic residues" evidence="1">
    <location>
        <begin position="54"/>
        <end position="63"/>
    </location>
</feature>
<dbReference type="Proteomes" id="UP001515480">
    <property type="component" value="Unassembled WGS sequence"/>
</dbReference>
<reference evidence="2 3" key="1">
    <citation type="journal article" date="2024" name="Science">
        <title>Giant polyketide synthase enzymes in the biosynthesis of giant marine polyether toxins.</title>
        <authorList>
            <person name="Fallon T.R."/>
            <person name="Shende V.V."/>
            <person name="Wierzbicki I.H."/>
            <person name="Pendleton A.L."/>
            <person name="Watervoot N.F."/>
            <person name="Auber R.P."/>
            <person name="Gonzalez D.J."/>
            <person name="Wisecaver J.H."/>
            <person name="Moore B.S."/>
        </authorList>
    </citation>
    <scope>NUCLEOTIDE SEQUENCE [LARGE SCALE GENOMIC DNA]</scope>
    <source>
        <strain evidence="2 3">12B1</strain>
    </source>
</reference>
<protein>
    <recommendedName>
        <fullName evidence="4">Replication termination factor 2</fullName>
    </recommendedName>
</protein>
<sequence>MGRVLCRHGIERSQCPPCKAARKKEKEAKLAAQAASKGGGWVPLNAPLQLSVPEDGKAEDGRAGAEAIPSDERQAVGSNQAPSMPTPPGHPLSPEELKTLEAGDSYGLPEELRLAARAIRQGCQALPGGALLHRFSLHRQGQDSWAATCSICGEGVLFADLPEKLRKKAAKKGEPITTGLLQLHLQDSEHIKKAVLPKKEESNFRVVNSRTLGRNESEKEVPVPPEVDFTFESGDDSDED</sequence>
<accession>A0AB34IY46</accession>
<proteinExistence type="predicted"/>